<keyword evidence="8" id="KW-1185">Reference proteome</keyword>
<dbReference type="EMBL" id="AYZK01000001">
    <property type="protein sequence ID" value="KRM87729.1"/>
    <property type="molecule type" value="Genomic_DNA"/>
</dbReference>
<gene>
    <name evidence="7" type="ORF">FD19_GL000003</name>
</gene>
<dbReference type="GO" id="GO:0004222">
    <property type="term" value="F:metalloendopeptidase activity"/>
    <property type="evidence" value="ECO:0007669"/>
    <property type="project" value="InterPro"/>
</dbReference>
<dbReference type="GO" id="GO:0008270">
    <property type="term" value="F:zinc ion binding"/>
    <property type="evidence" value="ECO:0007669"/>
    <property type="project" value="InterPro"/>
</dbReference>
<feature type="region of interest" description="Disordered" evidence="5">
    <location>
        <begin position="71"/>
        <end position="112"/>
    </location>
</feature>
<dbReference type="InterPro" id="IPR001818">
    <property type="entry name" value="Pept_M10_metallopeptidase"/>
</dbReference>
<name>A0A0R2C7H8_9LACO</name>
<keyword evidence="2" id="KW-0479">Metal-binding</keyword>
<proteinExistence type="predicted"/>
<dbReference type="Pfam" id="PF00413">
    <property type="entry name" value="Peptidase_M10"/>
    <property type="match status" value="1"/>
</dbReference>
<evidence type="ECO:0000256" key="1">
    <source>
        <dbReference type="ARBA" id="ARBA00022670"/>
    </source>
</evidence>
<dbReference type="GO" id="GO:0006508">
    <property type="term" value="P:proteolysis"/>
    <property type="evidence" value="ECO:0007669"/>
    <property type="project" value="UniProtKB-KW"/>
</dbReference>
<sequence>MKSKSWLALVLVPVAVLATGVWIKLDPRVNISRTEMVAKVKGYLGGLRSVLVQFPPLEHLANRIGRDATSDVSINSSSSSSQSQTTSSSASATTRNATTTASSNSDNAEQTPIESIVQGVQLANTYYYHFEADTPAAVQRVFTQAVAVYNATGIVSLRAGQGTNLQNRITLGVYNKRMGADAGGTLELGKGGPEIVQRISSRGQVTAVVNRSTARLNVDYADAIKLSVAIHELGHALGLDHSTSRNSVMYPIDQGLTHLSPADLAGLKVIYDQQ</sequence>
<dbReference type="SMART" id="SM00235">
    <property type="entry name" value="ZnMc"/>
    <property type="match status" value="1"/>
</dbReference>
<comment type="caution">
    <text evidence="7">The sequence shown here is derived from an EMBL/GenBank/DDBJ whole genome shotgun (WGS) entry which is preliminary data.</text>
</comment>
<dbReference type="InterPro" id="IPR024079">
    <property type="entry name" value="MetalloPept_cat_dom_sf"/>
</dbReference>
<dbReference type="PATRIC" id="fig|1423810.4.peg.3"/>
<dbReference type="AlphaFoldDB" id="A0A0R2C7H8"/>
<evidence type="ECO:0000256" key="2">
    <source>
        <dbReference type="ARBA" id="ARBA00022723"/>
    </source>
</evidence>
<protein>
    <submittedName>
        <fullName evidence="7">Zn-dependent protease</fullName>
    </submittedName>
</protein>
<dbReference type="Gene3D" id="3.40.390.10">
    <property type="entry name" value="Collagenase (Catalytic Domain)"/>
    <property type="match status" value="1"/>
</dbReference>
<accession>A0A0R2C7H8</accession>
<evidence type="ECO:0000259" key="6">
    <source>
        <dbReference type="SMART" id="SM00235"/>
    </source>
</evidence>
<evidence type="ECO:0000256" key="3">
    <source>
        <dbReference type="ARBA" id="ARBA00022801"/>
    </source>
</evidence>
<evidence type="ECO:0000256" key="4">
    <source>
        <dbReference type="ARBA" id="ARBA00022833"/>
    </source>
</evidence>
<keyword evidence="4" id="KW-0862">Zinc</keyword>
<keyword evidence="3" id="KW-0378">Hydrolase</keyword>
<keyword evidence="1 7" id="KW-0645">Protease</keyword>
<feature type="compositionally biased region" description="Low complexity" evidence="5">
    <location>
        <begin position="71"/>
        <end position="108"/>
    </location>
</feature>
<feature type="domain" description="Peptidase metallopeptidase" evidence="6">
    <location>
        <begin position="119"/>
        <end position="273"/>
    </location>
</feature>
<dbReference type="SUPFAM" id="SSF55486">
    <property type="entry name" value="Metalloproteases ('zincins'), catalytic domain"/>
    <property type="match status" value="1"/>
</dbReference>
<dbReference type="STRING" id="1423810.FD19_GL000003"/>
<dbReference type="GO" id="GO:0031012">
    <property type="term" value="C:extracellular matrix"/>
    <property type="evidence" value="ECO:0007669"/>
    <property type="project" value="InterPro"/>
</dbReference>
<evidence type="ECO:0000313" key="7">
    <source>
        <dbReference type="EMBL" id="KRM87729.1"/>
    </source>
</evidence>
<reference evidence="7 8" key="1">
    <citation type="journal article" date="2015" name="Genome Announc.">
        <title>Expanding the biotechnology potential of lactobacilli through comparative genomics of 213 strains and associated genera.</title>
        <authorList>
            <person name="Sun Z."/>
            <person name="Harris H.M."/>
            <person name="McCann A."/>
            <person name="Guo C."/>
            <person name="Argimon S."/>
            <person name="Zhang W."/>
            <person name="Yang X."/>
            <person name="Jeffery I.B."/>
            <person name="Cooney J.C."/>
            <person name="Kagawa T.F."/>
            <person name="Liu W."/>
            <person name="Song Y."/>
            <person name="Salvetti E."/>
            <person name="Wrobel A."/>
            <person name="Rasinkangas P."/>
            <person name="Parkhill J."/>
            <person name="Rea M.C."/>
            <person name="O'Sullivan O."/>
            <person name="Ritari J."/>
            <person name="Douillard F.P."/>
            <person name="Paul Ross R."/>
            <person name="Yang R."/>
            <person name="Briner A.E."/>
            <person name="Felis G.E."/>
            <person name="de Vos W.M."/>
            <person name="Barrangou R."/>
            <person name="Klaenhammer T.R."/>
            <person name="Caufield P.W."/>
            <person name="Cui Y."/>
            <person name="Zhang H."/>
            <person name="O'Toole P.W."/>
        </authorList>
    </citation>
    <scope>NUCLEOTIDE SEQUENCE [LARGE SCALE GENOMIC DNA]</scope>
    <source>
        <strain evidence="7 8">DSM 22698</strain>
    </source>
</reference>
<dbReference type="RefSeq" id="WP_225353382.1">
    <property type="nucleotide sequence ID" value="NZ_AYZK01000001.1"/>
</dbReference>
<organism evidence="7 8">
    <name type="scientific">Lacticaseibacillus thailandensis DSM 22698 = JCM 13996</name>
    <dbReference type="NCBI Taxonomy" id="1423810"/>
    <lineage>
        <taxon>Bacteria</taxon>
        <taxon>Bacillati</taxon>
        <taxon>Bacillota</taxon>
        <taxon>Bacilli</taxon>
        <taxon>Lactobacillales</taxon>
        <taxon>Lactobacillaceae</taxon>
        <taxon>Lacticaseibacillus</taxon>
    </lineage>
</organism>
<evidence type="ECO:0000313" key="8">
    <source>
        <dbReference type="Proteomes" id="UP000051789"/>
    </source>
</evidence>
<dbReference type="InterPro" id="IPR006026">
    <property type="entry name" value="Peptidase_Metallo"/>
</dbReference>
<dbReference type="Proteomes" id="UP000051789">
    <property type="component" value="Unassembled WGS sequence"/>
</dbReference>
<evidence type="ECO:0000256" key="5">
    <source>
        <dbReference type="SAM" id="MobiDB-lite"/>
    </source>
</evidence>